<evidence type="ECO:0000256" key="1">
    <source>
        <dbReference type="SAM" id="MobiDB-lite"/>
    </source>
</evidence>
<proteinExistence type="predicted"/>
<feature type="compositionally biased region" description="Polar residues" evidence="1">
    <location>
        <begin position="222"/>
        <end position="234"/>
    </location>
</feature>
<feature type="compositionally biased region" description="Basic and acidic residues" evidence="1">
    <location>
        <begin position="168"/>
        <end position="179"/>
    </location>
</feature>
<name>A0ABR2BVA7_9ROSI</name>
<keyword evidence="3" id="KW-1185">Reference proteome</keyword>
<evidence type="ECO:0000313" key="2">
    <source>
        <dbReference type="EMBL" id="KAK8510580.1"/>
    </source>
</evidence>
<protein>
    <recommendedName>
        <fullName evidence="4">Pentatricopeptide repeat-containing protein</fullName>
    </recommendedName>
</protein>
<dbReference type="EMBL" id="JBBPBM010000084">
    <property type="protein sequence ID" value="KAK8510580.1"/>
    <property type="molecule type" value="Genomic_DNA"/>
</dbReference>
<accession>A0ABR2BVA7</accession>
<evidence type="ECO:0000313" key="3">
    <source>
        <dbReference type="Proteomes" id="UP001472677"/>
    </source>
</evidence>
<feature type="region of interest" description="Disordered" evidence="1">
    <location>
        <begin position="153"/>
        <end position="191"/>
    </location>
</feature>
<gene>
    <name evidence="2" type="ORF">V6N12_055507</name>
</gene>
<feature type="region of interest" description="Disordered" evidence="1">
    <location>
        <begin position="1"/>
        <end position="59"/>
    </location>
</feature>
<feature type="compositionally biased region" description="Low complexity" evidence="1">
    <location>
        <begin position="264"/>
        <end position="286"/>
    </location>
</feature>
<dbReference type="PANTHER" id="PTHR34193">
    <property type="entry name" value="OS11G0199801 PROTEIN"/>
    <property type="match status" value="1"/>
</dbReference>
<organism evidence="2 3">
    <name type="scientific">Hibiscus sabdariffa</name>
    <name type="common">roselle</name>
    <dbReference type="NCBI Taxonomy" id="183260"/>
    <lineage>
        <taxon>Eukaryota</taxon>
        <taxon>Viridiplantae</taxon>
        <taxon>Streptophyta</taxon>
        <taxon>Embryophyta</taxon>
        <taxon>Tracheophyta</taxon>
        <taxon>Spermatophyta</taxon>
        <taxon>Magnoliopsida</taxon>
        <taxon>eudicotyledons</taxon>
        <taxon>Gunneridae</taxon>
        <taxon>Pentapetalae</taxon>
        <taxon>rosids</taxon>
        <taxon>malvids</taxon>
        <taxon>Malvales</taxon>
        <taxon>Malvaceae</taxon>
        <taxon>Malvoideae</taxon>
        <taxon>Hibiscus</taxon>
    </lineage>
</organism>
<feature type="region of interest" description="Disordered" evidence="1">
    <location>
        <begin position="209"/>
        <end position="236"/>
    </location>
</feature>
<comment type="caution">
    <text evidence="2">The sequence shown here is derived from an EMBL/GenBank/DDBJ whole genome shotgun (WGS) entry which is preliminary data.</text>
</comment>
<dbReference type="Gene3D" id="1.25.40.10">
    <property type="entry name" value="Tetratricopeptide repeat domain"/>
    <property type="match status" value="1"/>
</dbReference>
<feature type="compositionally biased region" description="Polar residues" evidence="1">
    <location>
        <begin position="42"/>
        <end position="51"/>
    </location>
</feature>
<feature type="region of interest" description="Disordered" evidence="1">
    <location>
        <begin position="250"/>
        <end position="286"/>
    </location>
</feature>
<feature type="compositionally biased region" description="Polar residues" evidence="1">
    <location>
        <begin position="180"/>
        <end position="191"/>
    </location>
</feature>
<dbReference type="InterPro" id="IPR011990">
    <property type="entry name" value="TPR-like_helical_dom_sf"/>
</dbReference>
<dbReference type="PANTHER" id="PTHR34193:SF1">
    <property type="entry name" value="EXPRESSED PROTEIN"/>
    <property type="match status" value="1"/>
</dbReference>
<evidence type="ECO:0008006" key="4">
    <source>
        <dbReference type="Google" id="ProtNLM"/>
    </source>
</evidence>
<reference evidence="2 3" key="1">
    <citation type="journal article" date="2024" name="G3 (Bethesda)">
        <title>Genome assembly of Hibiscus sabdariffa L. provides insights into metabolisms of medicinal natural products.</title>
        <authorList>
            <person name="Kim T."/>
        </authorList>
    </citation>
    <scope>NUCLEOTIDE SEQUENCE [LARGE SCALE GENOMIC DNA]</scope>
    <source>
        <strain evidence="2">TK-2024</strain>
        <tissue evidence="2">Old leaves</tissue>
    </source>
</reference>
<feature type="compositionally biased region" description="Basic residues" evidence="1">
    <location>
        <begin position="209"/>
        <end position="219"/>
    </location>
</feature>
<dbReference type="Proteomes" id="UP001472677">
    <property type="component" value="Unassembled WGS sequence"/>
</dbReference>
<sequence>MAPHPPFKQSAITPLPLPLPSTQFSSPENMFHPSKEHPKSFVSLSDHLTSSHGDHAMSHDSKVQNTARNHANYNTMGGGVVDDGIPSPPLWKTSPRREMNIDYRCLSPSSRAQAIARGQRELMEMVSKMPESCYELTLKDLVEHQQQLALVDEPKQESFAEGRGSNSIEDHKYKKERQNSQKQQINRSGSLDNGGFLLKMVFPVSLGSKKKKMVMKKKKNDCNTSNNYKVSSKPTVADVSGKTVDKDWWKKRSGSSESDGGGSTINSGSTKSSRSSSINSSGSCRSISSTSRRYRREGCLAFIFSRKTKASRKNVFACHSLIHGYARNGDARKAVEGFKESGSFGDAFLLAAVIGACVDLGAIEYGKQIHAHMVVGGIEFDLVLCTV</sequence>